<evidence type="ECO:0000256" key="6">
    <source>
        <dbReference type="ARBA" id="ARBA00023136"/>
    </source>
</evidence>
<dbReference type="EMBL" id="AZGY01000011">
    <property type="protein sequence ID" value="KZZ94305.1"/>
    <property type="molecule type" value="Genomic_DNA"/>
</dbReference>
<organism evidence="9 10">
    <name type="scientific">Moelleriella libera RCEF 2490</name>
    <dbReference type="NCBI Taxonomy" id="1081109"/>
    <lineage>
        <taxon>Eukaryota</taxon>
        <taxon>Fungi</taxon>
        <taxon>Dikarya</taxon>
        <taxon>Ascomycota</taxon>
        <taxon>Pezizomycotina</taxon>
        <taxon>Sordariomycetes</taxon>
        <taxon>Hypocreomycetidae</taxon>
        <taxon>Hypocreales</taxon>
        <taxon>Clavicipitaceae</taxon>
        <taxon>Moelleriella</taxon>
    </lineage>
</organism>
<evidence type="ECO:0000313" key="9">
    <source>
        <dbReference type="EMBL" id="KZZ94305.1"/>
    </source>
</evidence>
<proteinExistence type="predicted"/>
<sequence>MSWHCRIYRSPPRFGFVSFHHVYFTFVPLLASIVFWVSSKSSFSISYVDSLFLVVSAMTGAGLNTVDLSKMTTWQQIMLCFLIFCGGSIWISVWLIAARRRSFQRLLSREYRDRPSAQTDTDSVPRPWRATFDDVSRGECPIDRNALSAGLGIQGGINGFRRVAQLRHVESESRSFTVPASVEKTSTGQDGGTADASVNEMQPICRIEYEALSILSLVVPLYLVIWQLFGCIGLGAWIANNRPAAAYTNGVNPWWLGVFNGISAFNNSGMSLTDTNMIPFQTAHYLLITMSFMILAGNTAYPVFLRFCLWSISRLLKSLPAGHAFTRWKPCVEYTLNYPGRVYHQLFSARHTWWLFSMVILLNGVSWAAFELFGAYNPVIQSIPSGSRILDGLFQAFAVRAGGFYVVPIAKLNIGLLVLYVIMMYLTPFPVIVTKRHGKISEQRHQGPTLHSSGAGSLEEEERVSLCKFITQQVRGLQADDVGVLACAVFVISSIEASNFSRDPVSYSVFNILFETVSAYGCVGVSTGARKKNCSFSGDWHDWSKLVLCIVMLQGRHRGLPASTDYAVRLADKVRHRSDQEGNETGSQKPVGVSFC</sequence>
<gene>
    <name evidence="9" type="ORF">AAL_05272</name>
</gene>
<dbReference type="InterPro" id="IPR003445">
    <property type="entry name" value="Cat_transpt"/>
</dbReference>
<dbReference type="Pfam" id="PF02386">
    <property type="entry name" value="TrkH"/>
    <property type="match status" value="1"/>
</dbReference>
<feature type="transmembrane region" description="Helical" evidence="8">
    <location>
        <begin position="211"/>
        <end position="239"/>
    </location>
</feature>
<protein>
    <submittedName>
        <fullName evidence="9">Cation transporter</fullName>
    </submittedName>
</protein>
<dbReference type="GO" id="GO:1990573">
    <property type="term" value="P:potassium ion import across plasma membrane"/>
    <property type="evidence" value="ECO:0007669"/>
    <property type="project" value="TreeGrafter"/>
</dbReference>
<dbReference type="AlphaFoldDB" id="A0A168ASV8"/>
<dbReference type="GO" id="GO:0030007">
    <property type="term" value="P:intracellular potassium ion homeostasis"/>
    <property type="evidence" value="ECO:0007669"/>
    <property type="project" value="TreeGrafter"/>
</dbReference>
<dbReference type="OrthoDB" id="9999863at2759"/>
<name>A0A168ASV8_9HYPO</name>
<evidence type="ECO:0000256" key="3">
    <source>
        <dbReference type="ARBA" id="ARBA00022692"/>
    </source>
</evidence>
<keyword evidence="2" id="KW-0813">Transport</keyword>
<dbReference type="STRING" id="1081109.A0A168ASV8"/>
<dbReference type="PANTHER" id="PTHR31064:SF37">
    <property type="entry name" value="TRANSPORTER, PUTATIVE (EUROFUNG)-RELATED"/>
    <property type="match status" value="1"/>
</dbReference>
<feature type="transmembrane region" description="Helical" evidence="8">
    <location>
        <begin position="285"/>
        <end position="312"/>
    </location>
</feature>
<comment type="caution">
    <text evidence="9">The sequence shown here is derived from an EMBL/GenBank/DDBJ whole genome shotgun (WGS) entry which is preliminary data.</text>
</comment>
<reference evidence="9 10" key="1">
    <citation type="journal article" date="2016" name="Genome Biol. Evol.">
        <title>Divergent and convergent evolution of fungal pathogenicity.</title>
        <authorList>
            <person name="Shang Y."/>
            <person name="Xiao G."/>
            <person name="Zheng P."/>
            <person name="Cen K."/>
            <person name="Zhan S."/>
            <person name="Wang C."/>
        </authorList>
    </citation>
    <scope>NUCLEOTIDE SEQUENCE [LARGE SCALE GENOMIC DNA]</scope>
    <source>
        <strain evidence="9 10">RCEF 2490</strain>
    </source>
</reference>
<keyword evidence="10" id="KW-1185">Reference proteome</keyword>
<keyword evidence="6 8" id="KW-0472">Membrane</keyword>
<feature type="transmembrane region" description="Helical" evidence="8">
    <location>
        <begin position="45"/>
        <end position="64"/>
    </location>
</feature>
<evidence type="ECO:0000313" key="10">
    <source>
        <dbReference type="Proteomes" id="UP000078544"/>
    </source>
</evidence>
<feature type="region of interest" description="Disordered" evidence="7">
    <location>
        <begin position="577"/>
        <end position="596"/>
    </location>
</feature>
<accession>A0A168ASV8</accession>
<feature type="transmembrane region" description="Helical" evidence="8">
    <location>
        <begin position="76"/>
        <end position="97"/>
    </location>
</feature>
<evidence type="ECO:0000256" key="2">
    <source>
        <dbReference type="ARBA" id="ARBA00022448"/>
    </source>
</evidence>
<keyword evidence="5" id="KW-0406">Ion transport</keyword>
<evidence type="ECO:0000256" key="8">
    <source>
        <dbReference type="SAM" id="Phobius"/>
    </source>
</evidence>
<feature type="transmembrane region" description="Helical" evidence="8">
    <location>
        <begin position="414"/>
        <end position="434"/>
    </location>
</feature>
<dbReference type="GO" id="GO:0140107">
    <property type="term" value="F:high-affinity potassium ion transmembrane transporter activity"/>
    <property type="evidence" value="ECO:0007669"/>
    <property type="project" value="TreeGrafter"/>
</dbReference>
<evidence type="ECO:0000256" key="4">
    <source>
        <dbReference type="ARBA" id="ARBA00022989"/>
    </source>
</evidence>
<dbReference type="InterPro" id="IPR051143">
    <property type="entry name" value="TrkH_K-transport"/>
</dbReference>
<evidence type="ECO:0000256" key="7">
    <source>
        <dbReference type="SAM" id="MobiDB-lite"/>
    </source>
</evidence>
<feature type="transmembrane region" description="Helical" evidence="8">
    <location>
        <begin position="353"/>
        <end position="377"/>
    </location>
</feature>
<dbReference type="PANTHER" id="PTHR31064">
    <property type="entry name" value="POTASSIUM TRANSPORT PROTEIN DDB_G0292412-RELATED"/>
    <property type="match status" value="1"/>
</dbReference>
<dbReference type="GO" id="GO:0005886">
    <property type="term" value="C:plasma membrane"/>
    <property type="evidence" value="ECO:0007669"/>
    <property type="project" value="TreeGrafter"/>
</dbReference>
<comment type="subcellular location">
    <subcellularLocation>
        <location evidence="1">Membrane</location>
        <topology evidence="1">Multi-pass membrane protein</topology>
    </subcellularLocation>
</comment>
<keyword evidence="4 8" id="KW-1133">Transmembrane helix</keyword>
<evidence type="ECO:0000256" key="1">
    <source>
        <dbReference type="ARBA" id="ARBA00004141"/>
    </source>
</evidence>
<dbReference type="Proteomes" id="UP000078544">
    <property type="component" value="Unassembled WGS sequence"/>
</dbReference>
<feature type="transmembrane region" description="Helical" evidence="8">
    <location>
        <begin position="20"/>
        <end position="38"/>
    </location>
</feature>
<evidence type="ECO:0000256" key="5">
    <source>
        <dbReference type="ARBA" id="ARBA00023065"/>
    </source>
</evidence>
<keyword evidence="3 8" id="KW-0812">Transmembrane</keyword>